<name>A0A6L6X215_9ACTN</name>
<dbReference type="Proteomes" id="UP000483802">
    <property type="component" value="Unassembled WGS sequence"/>
</dbReference>
<feature type="region of interest" description="Disordered" evidence="1">
    <location>
        <begin position="1"/>
        <end position="36"/>
    </location>
</feature>
<feature type="compositionally biased region" description="Polar residues" evidence="1">
    <location>
        <begin position="163"/>
        <end position="178"/>
    </location>
</feature>
<feature type="transmembrane region" description="Helical" evidence="2">
    <location>
        <begin position="75"/>
        <end position="100"/>
    </location>
</feature>
<dbReference type="AlphaFoldDB" id="A0A6L6X215"/>
<organism evidence="3 4">
    <name type="scientific">Streptomyces typhae</name>
    <dbReference type="NCBI Taxonomy" id="2681492"/>
    <lineage>
        <taxon>Bacteria</taxon>
        <taxon>Bacillati</taxon>
        <taxon>Actinomycetota</taxon>
        <taxon>Actinomycetes</taxon>
        <taxon>Kitasatosporales</taxon>
        <taxon>Streptomycetaceae</taxon>
        <taxon>Streptomyces</taxon>
    </lineage>
</organism>
<dbReference type="RefSeq" id="WP_157167424.1">
    <property type="nucleotide sequence ID" value="NZ_WPNZ01000014.1"/>
</dbReference>
<proteinExistence type="predicted"/>
<gene>
    <name evidence="3" type="ORF">GPA10_24605</name>
</gene>
<evidence type="ECO:0000256" key="2">
    <source>
        <dbReference type="SAM" id="Phobius"/>
    </source>
</evidence>
<evidence type="ECO:0000313" key="3">
    <source>
        <dbReference type="EMBL" id="MVO87852.1"/>
    </source>
</evidence>
<sequence>MAEQPRHGHPGPGAHPGHGAHSGPGAHHGSGAHPDDDITLAAALRDLAGQGQGLAAPAPAMEITGRGDRMRRRRFAVLAAAAVVVFGGVSGVLVGVVGVADQGEERVRPAGRTDGPAPVPAPSSGDSPGPTTVPSASGTGAPPPTLDASGSAPVRTYPPAGTESPTEGPVSSSGAPPG</sequence>
<reference evidence="3 4" key="1">
    <citation type="submission" date="2019-11" db="EMBL/GenBank/DDBJ databases">
        <title>Streptomyces typhae sp. nov., a novel endophytic actinomycete isolated from the root of cattail pollen (Typha angustifolia L.).</title>
        <authorList>
            <person name="Peng C."/>
        </authorList>
    </citation>
    <scope>NUCLEOTIDE SEQUENCE [LARGE SCALE GENOMIC DNA]</scope>
    <source>
        <strain evidence="4">p1417</strain>
    </source>
</reference>
<protein>
    <submittedName>
        <fullName evidence="3">Uncharacterized protein</fullName>
    </submittedName>
</protein>
<feature type="compositionally biased region" description="Gly residues" evidence="1">
    <location>
        <begin position="10"/>
        <end position="28"/>
    </location>
</feature>
<comment type="caution">
    <text evidence="3">The sequence shown here is derived from an EMBL/GenBank/DDBJ whole genome shotgun (WGS) entry which is preliminary data.</text>
</comment>
<evidence type="ECO:0000313" key="4">
    <source>
        <dbReference type="Proteomes" id="UP000483802"/>
    </source>
</evidence>
<feature type="region of interest" description="Disordered" evidence="1">
    <location>
        <begin position="100"/>
        <end position="178"/>
    </location>
</feature>
<accession>A0A6L6X215</accession>
<evidence type="ECO:0000256" key="1">
    <source>
        <dbReference type="SAM" id="MobiDB-lite"/>
    </source>
</evidence>
<keyword evidence="2" id="KW-0812">Transmembrane</keyword>
<keyword evidence="2" id="KW-1133">Transmembrane helix</keyword>
<feature type="compositionally biased region" description="Polar residues" evidence="1">
    <location>
        <begin position="124"/>
        <end position="138"/>
    </location>
</feature>
<keyword evidence="4" id="KW-1185">Reference proteome</keyword>
<keyword evidence="2" id="KW-0472">Membrane</keyword>
<dbReference type="EMBL" id="WPNZ01000014">
    <property type="protein sequence ID" value="MVO87852.1"/>
    <property type="molecule type" value="Genomic_DNA"/>
</dbReference>